<name>H2KWL2_ORYSJ</name>
<dbReference type="InterPro" id="IPR038765">
    <property type="entry name" value="Papain-like_cys_pep_sf"/>
</dbReference>
<evidence type="ECO:0000259" key="2">
    <source>
        <dbReference type="Pfam" id="PF26133"/>
    </source>
</evidence>
<feature type="domain" description="DUF8039" evidence="2">
    <location>
        <begin position="214"/>
        <end position="305"/>
    </location>
</feature>
<gene>
    <name evidence="3" type="ordered locus">LOC_Os11g47445</name>
</gene>
<dbReference type="SUPFAM" id="SSF54001">
    <property type="entry name" value="Cysteine proteinases"/>
    <property type="match status" value="1"/>
</dbReference>
<dbReference type="EMBL" id="DP000010">
    <property type="protein sequence ID" value="ABG22597.1"/>
    <property type="molecule type" value="Genomic_DNA"/>
</dbReference>
<dbReference type="Pfam" id="PF26133">
    <property type="entry name" value="DUF8039"/>
    <property type="match status" value="1"/>
</dbReference>
<reference evidence="3" key="3">
    <citation type="submission" date="2006-01" db="EMBL/GenBank/DDBJ databases">
        <authorList>
            <person name="Buell R."/>
        </authorList>
    </citation>
    <scope>NUCLEOTIDE SEQUENCE</scope>
</reference>
<reference evidence="3" key="2">
    <citation type="submission" date="2005-04" db="EMBL/GenBank/DDBJ databases">
        <authorList>
            <person name="Buell C.R."/>
            <person name="Wing R.A."/>
            <person name="McCombie W.A."/>
            <person name="Ouyang S."/>
        </authorList>
    </citation>
    <scope>NUCLEOTIDE SEQUENCE</scope>
</reference>
<dbReference type="Gene3D" id="3.40.395.10">
    <property type="entry name" value="Adenoviral Proteinase, Chain A"/>
    <property type="match status" value="1"/>
</dbReference>
<dbReference type="InterPro" id="IPR058352">
    <property type="entry name" value="DUF8039"/>
</dbReference>
<dbReference type="PANTHER" id="PTHR33018">
    <property type="entry name" value="OS10G0338966 PROTEIN-RELATED"/>
    <property type="match status" value="1"/>
</dbReference>
<sequence>MGKLWRNWKTNLNKKYVQKGLTPFKDYGRITQAQWDEFVALKTSVEEKEKSQKMAELARRNEYPHHLGSTGYRQAVKKWAKQDEEMEKAGKPVPMKNHNPRSRSWVRARTPAFTPEGDVAFKDQKLQEVAVKMKNIVTQQQAGTFVPDRDQDELTYALGKPEHSGRDAHTYKKHDRYKEEIDSQARVAARDECNIYWSQKMMHGAAVLEPEPSYPFDDVTEDTPCKLLIPVGRAEKKILVATRRFISGHRFHCQDIPNDYAKVEVRTVIEAYRMHELDFPTTEQIVYLGDAVDQFILWHKNDIELGSTDGTDRPPRIPVSLSRPPVVASPRDNPIASPPRPEPPVASPPRPEPPVASPPGSEPPVASPPTEKDAEEQSLVPDQPEPSQLEPSQPEELKGADVPVMVRTHTHKAKSASKKKYMVTAFRGRDKDIINAEFDNSKLKGLKQSMDDYLNYINSPDVPHEFENGKTFIYGWQLREGPWQLRRWHDWYIRASTMKGISSFTVAVGENILWSGPCLLQVHFSDMHSLYHRKRLDANLIAILCLMNYVKAEAMKKPVAYLNPCRISKPNHTYTLDEKKLPEHIKAMTPEERKAYIAQRHHEKVLDVTTYVAIALESTQDKECVYAPYAFDDHWIVFLLYPKYNEVIVLDSLDKDSNTYQEFLRIIDLAFKRYYQRGGQCKNSRERISVRNKWPCHKQPVGTVLCGYYYCEFLRVNRKYCANYDDLPKFPKSERVLDDTSIQNIQADMCYFIHRECAHQLGQFFDNEGVLALPENESLSNWTMRII</sequence>
<proteinExistence type="predicted"/>
<organism evidence="3">
    <name type="scientific">Oryza sativa subsp. japonica</name>
    <name type="common">Rice</name>
    <dbReference type="NCBI Taxonomy" id="39947"/>
    <lineage>
        <taxon>Eukaryota</taxon>
        <taxon>Viridiplantae</taxon>
        <taxon>Streptophyta</taxon>
        <taxon>Embryophyta</taxon>
        <taxon>Tracheophyta</taxon>
        <taxon>Spermatophyta</taxon>
        <taxon>Magnoliopsida</taxon>
        <taxon>Liliopsida</taxon>
        <taxon>Poales</taxon>
        <taxon>Poaceae</taxon>
        <taxon>BOP clade</taxon>
        <taxon>Oryzoideae</taxon>
        <taxon>Oryzeae</taxon>
        <taxon>Oryzinae</taxon>
        <taxon>Oryza</taxon>
        <taxon>Oryza sativa</taxon>
    </lineage>
</organism>
<feature type="compositionally biased region" description="Pro residues" evidence="1">
    <location>
        <begin position="336"/>
        <end position="367"/>
    </location>
</feature>
<reference evidence="3" key="1">
    <citation type="journal article" date="2005" name="BMC Biol.">
        <title>The sequence of rice chromosomes 11 and 12, rich in disease resistance genes and recent gene duplications.</title>
        <authorList>
            <consortium name="The rice chromosomes 11 and 12 sequencing consortia"/>
        </authorList>
    </citation>
    <scope>NUCLEOTIDE SEQUENCE [LARGE SCALE GENOMIC DNA]</scope>
</reference>
<dbReference type="AlphaFoldDB" id="H2KWL2"/>
<evidence type="ECO:0000313" key="3">
    <source>
        <dbReference type="EMBL" id="ABG22597.1"/>
    </source>
</evidence>
<evidence type="ECO:0000256" key="1">
    <source>
        <dbReference type="SAM" id="MobiDB-lite"/>
    </source>
</evidence>
<feature type="compositionally biased region" description="Low complexity" evidence="1">
    <location>
        <begin position="385"/>
        <end position="394"/>
    </location>
</feature>
<feature type="region of interest" description="Disordered" evidence="1">
    <location>
        <begin position="305"/>
        <end position="401"/>
    </location>
</feature>
<dbReference type="PANTHER" id="PTHR33018:SF19">
    <property type="entry name" value="OS12G0558775 PROTEIN"/>
    <property type="match status" value="1"/>
</dbReference>
<accession>H2KWL2</accession>
<protein>
    <submittedName>
        <fullName evidence="3">Transposon protein, putative, CACTA, En/Spm sub-class</fullName>
    </submittedName>
</protein>